<evidence type="ECO:0000259" key="3">
    <source>
        <dbReference type="Pfam" id="PF06259"/>
    </source>
</evidence>
<reference evidence="5" key="1">
    <citation type="submission" date="2015-04" db="EMBL/GenBank/DDBJ databases">
        <title>Physiological reanalysis, assessment of diazotrophy, and genome sequences of multiple isolates of Streptomyces thermoautotrophicus.</title>
        <authorList>
            <person name="MacKellar D.C."/>
            <person name="Lieber L."/>
            <person name="Norman J."/>
            <person name="Bolger A."/>
            <person name="Tobin C."/>
            <person name="Murray J.W."/>
            <person name="Chang R."/>
            <person name="Ford T."/>
            <person name="Nguyen P.Q."/>
            <person name="Woodward J."/>
            <person name="Permingeat H."/>
            <person name="Joshi N.S."/>
            <person name="Silver P.A."/>
            <person name="Usadel B."/>
            <person name="Rutherford A.W."/>
            <person name="Friesen M."/>
            <person name="Prell J."/>
        </authorList>
    </citation>
    <scope>NUCLEOTIDE SEQUENCE [LARGE SCALE GENOMIC DNA]</scope>
    <source>
        <strain evidence="5">H1</strain>
    </source>
</reference>
<dbReference type="Pfam" id="PF06259">
    <property type="entry name" value="Abhydrolase_8"/>
    <property type="match status" value="1"/>
</dbReference>
<evidence type="ECO:0000313" key="5">
    <source>
        <dbReference type="Proteomes" id="UP000070188"/>
    </source>
</evidence>
<comment type="caution">
    <text evidence="4">The sequence shown here is derived from an EMBL/GenBank/DDBJ whole genome shotgun (WGS) entry which is preliminary data.</text>
</comment>
<organism evidence="4 5">
    <name type="scientific">Carbonactinospora thermoautotrophica</name>
    <dbReference type="NCBI Taxonomy" id="1469144"/>
    <lineage>
        <taxon>Bacteria</taxon>
        <taxon>Bacillati</taxon>
        <taxon>Actinomycetota</taxon>
        <taxon>Actinomycetes</taxon>
        <taxon>Kitasatosporales</taxon>
        <taxon>Carbonactinosporaceae</taxon>
        <taxon>Carbonactinospora</taxon>
    </lineage>
</organism>
<dbReference type="PATRIC" id="fig|1469144.10.peg.2307"/>
<dbReference type="AlphaFoldDB" id="A0A132MTE6"/>
<dbReference type="Gene3D" id="3.40.50.1820">
    <property type="entry name" value="alpha/beta hydrolase"/>
    <property type="match status" value="1"/>
</dbReference>
<keyword evidence="5" id="KW-1185">Reference proteome</keyword>
<dbReference type="InterPro" id="IPR010427">
    <property type="entry name" value="DUF1023"/>
</dbReference>
<protein>
    <recommendedName>
        <fullName evidence="3">DUF1023 domain-containing protein</fullName>
    </recommendedName>
</protein>
<dbReference type="OrthoDB" id="5969911at2"/>
<dbReference type="SUPFAM" id="SSF53474">
    <property type="entry name" value="alpha/beta-Hydrolases"/>
    <property type="match status" value="1"/>
</dbReference>
<evidence type="ECO:0000256" key="1">
    <source>
        <dbReference type="SAM" id="Coils"/>
    </source>
</evidence>
<evidence type="ECO:0000313" key="4">
    <source>
        <dbReference type="EMBL" id="KWX01099.1"/>
    </source>
</evidence>
<proteinExistence type="predicted"/>
<dbReference type="EMBL" id="LAXD01000001">
    <property type="protein sequence ID" value="KWX01099.1"/>
    <property type="molecule type" value="Genomic_DNA"/>
</dbReference>
<dbReference type="Proteomes" id="UP000070188">
    <property type="component" value="Unassembled WGS sequence"/>
</dbReference>
<accession>A0A132MTE6</accession>
<evidence type="ECO:0000256" key="2">
    <source>
        <dbReference type="SAM" id="MobiDB-lite"/>
    </source>
</evidence>
<name>A0A132MTE6_9ACTN</name>
<feature type="region of interest" description="Disordered" evidence="2">
    <location>
        <begin position="471"/>
        <end position="492"/>
    </location>
</feature>
<feature type="domain" description="DUF1023" evidence="3">
    <location>
        <begin position="302"/>
        <end position="469"/>
    </location>
</feature>
<dbReference type="STRING" id="1469144.LI90_2127"/>
<gene>
    <name evidence="4" type="ORF">LI90_2127</name>
</gene>
<feature type="coiled-coil region" evidence="1">
    <location>
        <begin position="75"/>
        <end position="102"/>
    </location>
</feature>
<keyword evidence="1" id="KW-0175">Coiled coil</keyword>
<sequence length="532" mass="57684">MVTFQDLRDAHIGGLRDAADGWLRLARKVSQFEERARAEVTRPIAGSGWEGDAAGAALAELHRAEQEIALAALLVENVRLTLQRAAEEFQAAQDELRGVLDDAAALRLRVLDDGSVELPPLEEYERHDPWFIQQRLQAQAREVAERIEAAVRRATEADARYAAALAEFAATDPAAPYAWADAAADSRLAACLAGVDESAIPSPGTDPKRVAEWWQSLTEDQRRLYTQLFPQRVGALDGLPATDRDQANRLALRERIGELANKNPYLLSDFEKRDLARLRALQARLESGGYAGGRGLYLLGFDPHGDGKAIVAVGNPDTAAHTAVYVPGTATALDDMPGQINRAERLADNADSMTRDVAGDVAVVAWLGYDTPEDLARATQEGRAQDGAAALDRFVDGLRVAQGPEHRHITALGHSYGSTLVGETASRHGLAVDDIVTAGSPGMRVDHASDLGIDPRHVWAGAAEDDPISGWAGNFVHGQEPSDPEFGANRFHVDTHGHSGYWDPDTESLRNQARIIAGLYDRVTYDHGRPPR</sequence>
<dbReference type="InterPro" id="IPR029058">
    <property type="entry name" value="AB_hydrolase_fold"/>
</dbReference>
<dbReference type="ESTHER" id="9actn-a0a132mte6">
    <property type="family name" value="Duf_1023"/>
</dbReference>